<dbReference type="GO" id="GO:0043709">
    <property type="term" value="P:cell adhesion involved in single-species biofilm formation"/>
    <property type="evidence" value="ECO:0007669"/>
    <property type="project" value="TreeGrafter"/>
</dbReference>
<dbReference type="Pfam" id="PF00990">
    <property type="entry name" value="GGDEF"/>
    <property type="match status" value="1"/>
</dbReference>
<protein>
    <submittedName>
        <fullName evidence="2">Diguanylate cyclase (GGDEF) domain-containing protein</fullName>
    </submittedName>
</protein>
<dbReference type="SUPFAM" id="SSF55073">
    <property type="entry name" value="Nucleotide cyclase"/>
    <property type="match status" value="1"/>
</dbReference>
<evidence type="ECO:0000313" key="3">
    <source>
        <dbReference type="Proteomes" id="UP000242415"/>
    </source>
</evidence>
<evidence type="ECO:0000259" key="1">
    <source>
        <dbReference type="PROSITE" id="PS50887"/>
    </source>
</evidence>
<dbReference type="SUPFAM" id="SSF48452">
    <property type="entry name" value="TPR-like"/>
    <property type="match status" value="1"/>
</dbReference>
<proteinExistence type="predicted"/>
<dbReference type="GO" id="GO:1902201">
    <property type="term" value="P:negative regulation of bacterial-type flagellum-dependent cell motility"/>
    <property type="evidence" value="ECO:0007669"/>
    <property type="project" value="TreeGrafter"/>
</dbReference>
<dbReference type="GO" id="GO:0052621">
    <property type="term" value="F:diguanylate cyclase activity"/>
    <property type="evidence" value="ECO:0007669"/>
    <property type="project" value="TreeGrafter"/>
</dbReference>
<gene>
    <name evidence="2" type="ORF">SAMN05444365_10263</name>
</gene>
<dbReference type="InterPro" id="IPR050469">
    <property type="entry name" value="Diguanylate_Cyclase"/>
</dbReference>
<name>A0A1H3JD66_9ACTN</name>
<dbReference type="PROSITE" id="PS50887">
    <property type="entry name" value="GGDEF"/>
    <property type="match status" value="1"/>
</dbReference>
<dbReference type="AlphaFoldDB" id="A0A1H3JD66"/>
<organism evidence="2 3">
    <name type="scientific">Micromonospora pattaloongensis</name>
    <dbReference type="NCBI Taxonomy" id="405436"/>
    <lineage>
        <taxon>Bacteria</taxon>
        <taxon>Bacillati</taxon>
        <taxon>Actinomycetota</taxon>
        <taxon>Actinomycetes</taxon>
        <taxon>Micromonosporales</taxon>
        <taxon>Micromonosporaceae</taxon>
        <taxon>Micromonospora</taxon>
    </lineage>
</organism>
<dbReference type="PANTHER" id="PTHR45138:SF9">
    <property type="entry name" value="DIGUANYLATE CYCLASE DGCM-RELATED"/>
    <property type="match status" value="1"/>
</dbReference>
<dbReference type="EMBL" id="FNPH01000002">
    <property type="protein sequence ID" value="SDY37852.1"/>
    <property type="molecule type" value="Genomic_DNA"/>
</dbReference>
<dbReference type="OrthoDB" id="23692at2"/>
<reference evidence="3" key="1">
    <citation type="submission" date="2016-10" db="EMBL/GenBank/DDBJ databases">
        <authorList>
            <person name="Varghese N."/>
            <person name="Submissions S."/>
        </authorList>
    </citation>
    <scope>NUCLEOTIDE SEQUENCE [LARGE SCALE GENOMIC DNA]</scope>
    <source>
        <strain evidence="3">DSM 45245</strain>
    </source>
</reference>
<accession>A0A1H3JD66</accession>
<dbReference type="Gene3D" id="1.25.40.10">
    <property type="entry name" value="Tetratricopeptide repeat domain"/>
    <property type="match status" value="1"/>
</dbReference>
<dbReference type="STRING" id="405436.SAMN05444365_10263"/>
<feature type="domain" description="GGDEF" evidence="1">
    <location>
        <begin position="389"/>
        <end position="520"/>
    </location>
</feature>
<sequence>MSGSAEAAALAAPPDEVELEAELAELLAALYTKHDGLSERIDQLAARAAAAGNDRYVVLAELTRADMFNRTHRAAEGARIGQRLLESADDPVVAARAHAVISGALWRLGATGESAKHAEQAMALLGEGDPLCVRAEHAVVFAIQVNGYRLGRNPIEWFQSAQRLTEELGSPGLIIANLNNWAWVQYERGELADAIELVERMRQTAERTGLQLNASCVDTLARILLESGDAEQARSVIVGALEGFAAETDSDAIPGCLLTLAEIQRRNDEVDAAIGTLTSCREIAVRSRTAEMGARALRELATCYASVGDYRSAYEHMEAFHREWTQLRSQQAEASASVVQAVFGIEEARRRSREFQRLAERDPLTGLWNRRKSDEHLGELLATPAATRGPVSVAILDLDHFKQVNDRFSHSVGDQVLCAVAQIFREMAGPEGHAVRLGGEEFLLILPMADPAAREHCERVRRAVEAHDWSTLCPGLTVTTSVGVSEIGPGDDYSALLRRADQHLYRAKAYGRNRVISDADGAAR</sequence>
<dbReference type="InterPro" id="IPR029787">
    <property type="entry name" value="Nucleotide_cyclase"/>
</dbReference>
<dbReference type="InterPro" id="IPR043128">
    <property type="entry name" value="Rev_trsase/Diguanyl_cyclase"/>
</dbReference>
<dbReference type="SMART" id="SM00267">
    <property type="entry name" value="GGDEF"/>
    <property type="match status" value="1"/>
</dbReference>
<dbReference type="GO" id="GO:0005886">
    <property type="term" value="C:plasma membrane"/>
    <property type="evidence" value="ECO:0007669"/>
    <property type="project" value="TreeGrafter"/>
</dbReference>
<dbReference type="InterPro" id="IPR011990">
    <property type="entry name" value="TPR-like_helical_dom_sf"/>
</dbReference>
<keyword evidence="3" id="KW-1185">Reference proteome</keyword>
<evidence type="ECO:0000313" key="2">
    <source>
        <dbReference type="EMBL" id="SDY37852.1"/>
    </source>
</evidence>
<dbReference type="FunFam" id="3.30.70.270:FF:000001">
    <property type="entry name" value="Diguanylate cyclase domain protein"/>
    <property type="match status" value="1"/>
</dbReference>
<dbReference type="Proteomes" id="UP000242415">
    <property type="component" value="Unassembled WGS sequence"/>
</dbReference>
<dbReference type="InterPro" id="IPR000160">
    <property type="entry name" value="GGDEF_dom"/>
</dbReference>
<dbReference type="CDD" id="cd01949">
    <property type="entry name" value="GGDEF"/>
    <property type="match status" value="1"/>
</dbReference>
<dbReference type="PANTHER" id="PTHR45138">
    <property type="entry name" value="REGULATORY COMPONENTS OF SENSORY TRANSDUCTION SYSTEM"/>
    <property type="match status" value="1"/>
</dbReference>
<dbReference type="RefSeq" id="WP_091552819.1">
    <property type="nucleotide sequence ID" value="NZ_FNPH01000002.1"/>
</dbReference>
<dbReference type="NCBIfam" id="TIGR00254">
    <property type="entry name" value="GGDEF"/>
    <property type="match status" value="1"/>
</dbReference>
<dbReference type="Gene3D" id="3.30.70.270">
    <property type="match status" value="1"/>
</dbReference>